<reference evidence="3" key="1">
    <citation type="journal article" date="2019" name="Int. J. Syst. Evol. Microbiol.">
        <title>The Global Catalogue of Microorganisms (GCM) 10K type strain sequencing project: providing services to taxonomists for standard genome sequencing and annotation.</title>
        <authorList>
            <consortium name="The Broad Institute Genomics Platform"/>
            <consortium name="The Broad Institute Genome Sequencing Center for Infectious Disease"/>
            <person name="Wu L."/>
            <person name="Ma J."/>
        </authorList>
    </citation>
    <scope>NUCLEOTIDE SEQUENCE [LARGE SCALE GENOMIC DNA]</scope>
    <source>
        <strain evidence="3">JCM 16578</strain>
    </source>
</reference>
<evidence type="ECO:0000313" key="2">
    <source>
        <dbReference type="EMBL" id="GAA3855205.1"/>
    </source>
</evidence>
<organism evidence="2 3">
    <name type="scientific">Streptomyces lannensis</name>
    <dbReference type="NCBI Taxonomy" id="766498"/>
    <lineage>
        <taxon>Bacteria</taxon>
        <taxon>Bacillati</taxon>
        <taxon>Actinomycetota</taxon>
        <taxon>Actinomycetes</taxon>
        <taxon>Kitasatosporales</taxon>
        <taxon>Streptomycetaceae</taxon>
        <taxon>Streptomyces</taxon>
    </lineage>
</organism>
<feature type="region of interest" description="Disordered" evidence="1">
    <location>
        <begin position="21"/>
        <end position="49"/>
    </location>
</feature>
<evidence type="ECO:0000313" key="3">
    <source>
        <dbReference type="Proteomes" id="UP001501563"/>
    </source>
</evidence>
<accession>A0ABP7JUC8</accession>
<comment type="caution">
    <text evidence="2">The sequence shown here is derived from an EMBL/GenBank/DDBJ whole genome shotgun (WGS) entry which is preliminary data.</text>
</comment>
<feature type="compositionally biased region" description="Polar residues" evidence="1">
    <location>
        <begin position="126"/>
        <end position="137"/>
    </location>
</feature>
<evidence type="ECO:0000256" key="1">
    <source>
        <dbReference type="SAM" id="MobiDB-lite"/>
    </source>
</evidence>
<dbReference type="Proteomes" id="UP001501563">
    <property type="component" value="Unassembled WGS sequence"/>
</dbReference>
<feature type="region of interest" description="Disordered" evidence="1">
    <location>
        <begin position="111"/>
        <end position="149"/>
    </location>
</feature>
<dbReference type="EMBL" id="BAAAZA010000004">
    <property type="protein sequence ID" value="GAA3855205.1"/>
    <property type="molecule type" value="Genomic_DNA"/>
</dbReference>
<sequence length="149" mass="15358">MWPLVIAWLIAAYRVGRPDWQPSKAREAESEVTVEREEGEPHQGPAAPGGAELVAAVREIGTPHAHLAALAEHLGTTGERVREGCAAAGGHDPSVCGGAARPRGCVVTSFPRLPSPAPDSVVAAGQATNNDNNNASGDEQREGGSCTAH</sequence>
<feature type="compositionally biased region" description="Basic and acidic residues" evidence="1">
    <location>
        <begin position="24"/>
        <end position="41"/>
    </location>
</feature>
<keyword evidence="3" id="KW-1185">Reference proteome</keyword>
<name>A0ABP7JUC8_9ACTN</name>
<proteinExistence type="predicted"/>
<gene>
    <name evidence="2" type="ORF">GCM10022207_18210</name>
</gene>
<protein>
    <submittedName>
        <fullName evidence="2">Uncharacterized protein</fullName>
    </submittedName>
</protein>